<dbReference type="PANTHER" id="PTHR47165">
    <property type="entry name" value="OS03G0429900 PROTEIN"/>
    <property type="match status" value="1"/>
</dbReference>
<dbReference type="PANTHER" id="PTHR47165:SF4">
    <property type="entry name" value="OS03G0429900 PROTEIN"/>
    <property type="match status" value="1"/>
</dbReference>
<sequence length="550" mass="62825">MAGISIFQLAPPGLNQVIRLRITRIWDCIVPTSERVIGLAFLATDNQGQSIHVQIGQRDIEHFRALLIEGALYLLSGFRVSRPNINLIAVRSSQIIWLTSRSNLIPIDDYLGPYPRHYFDFNYMIGMLMQIHGEIIDEIPGTNRMARRKDMTIFSLHNREITVRPWDDALQQIDVETLFQITLRPVLIFAGMLTKTGEHDPYLTSCCATKIFVNLHLNETAIVQAVKYGTERMMGLAFLATHIMGNALHVQIARRDAERFRTLLIEGAVYLFLGFRVSKPYGSFIGIRSHHVMWLTSTSLMIPIEENMILYPRHYFDFTCENRLNQLRNRTKYLADIIGKLSTITEEAIHQVPGIGRIRRRRDLAIITLDQSFPAIFIAQFLVSSPPLTSTLRCCCDCRPRFGFACLHGFWEDLKVHIFTGKSKAIGYCSFAVLFLLPEVVLQKLSKWNSWSNQIQIVEREKLEKMALGVINKSTLALVPNFSLNLICLRAWRSEKVASCYCLLTLSFNYPGPKSADVDSLRGYTYPDAKEKRIQDLLFMNAAAIKTDEI</sequence>
<keyword evidence="2" id="KW-1185">Reference proteome</keyword>
<accession>A0A1R3KPN2</accession>
<dbReference type="Gene3D" id="2.40.50.140">
    <property type="entry name" value="Nucleic acid-binding proteins"/>
    <property type="match status" value="2"/>
</dbReference>
<evidence type="ECO:0000313" key="1">
    <source>
        <dbReference type="EMBL" id="OMP09052.1"/>
    </source>
</evidence>
<dbReference type="InterPro" id="IPR012340">
    <property type="entry name" value="NA-bd_OB-fold"/>
</dbReference>
<organism evidence="1 2">
    <name type="scientific">Corchorus olitorius</name>
    <dbReference type="NCBI Taxonomy" id="93759"/>
    <lineage>
        <taxon>Eukaryota</taxon>
        <taxon>Viridiplantae</taxon>
        <taxon>Streptophyta</taxon>
        <taxon>Embryophyta</taxon>
        <taxon>Tracheophyta</taxon>
        <taxon>Spermatophyta</taxon>
        <taxon>Magnoliopsida</taxon>
        <taxon>eudicotyledons</taxon>
        <taxon>Gunneridae</taxon>
        <taxon>Pentapetalae</taxon>
        <taxon>rosids</taxon>
        <taxon>malvids</taxon>
        <taxon>Malvales</taxon>
        <taxon>Malvaceae</taxon>
        <taxon>Grewioideae</taxon>
        <taxon>Apeibeae</taxon>
        <taxon>Corchorus</taxon>
    </lineage>
</organism>
<gene>
    <name evidence="1" type="ORF">COLO4_05858</name>
</gene>
<name>A0A1R3KPN2_9ROSI</name>
<dbReference type="AlphaFoldDB" id="A0A1R3KPN2"/>
<reference evidence="2" key="1">
    <citation type="submission" date="2013-09" db="EMBL/GenBank/DDBJ databases">
        <title>Corchorus olitorius genome sequencing.</title>
        <authorList>
            <person name="Alam M."/>
            <person name="Haque M.S."/>
            <person name="Islam M.S."/>
            <person name="Emdad E.M."/>
            <person name="Islam M.M."/>
            <person name="Ahmed B."/>
            <person name="Halim A."/>
            <person name="Hossen Q.M.M."/>
            <person name="Hossain M.Z."/>
            <person name="Ahmed R."/>
            <person name="Khan M.M."/>
            <person name="Islam R."/>
            <person name="Rashid M.M."/>
            <person name="Khan S.A."/>
            <person name="Rahman M.S."/>
            <person name="Alam M."/>
            <person name="Yahiya A.S."/>
            <person name="Khan M.S."/>
            <person name="Azam M.S."/>
            <person name="Haque T."/>
            <person name="Lashkar M.Z.H."/>
            <person name="Akhand A.I."/>
            <person name="Morshed G."/>
            <person name="Roy S."/>
            <person name="Uddin K.S."/>
            <person name="Rabeya T."/>
            <person name="Hossain A.S."/>
            <person name="Chowdhury A."/>
            <person name="Snigdha A.R."/>
            <person name="Mortoza M.S."/>
            <person name="Matin S.A."/>
            <person name="Hoque S.M.E."/>
            <person name="Islam M.K."/>
            <person name="Roy D.K."/>
            <person name="Haider R."/>
            <person name="Moosa M.M."/>
            <person name="Elias S.M."/>
            <person name="Hasan A.M."/>
            <person name="Jahan S."/>
            <person name="Shafiuddin M."/>
            <person name="Mahmood N."/>
            <person name="Shommy N.S."/>
        </authorList>
    </citation>
    <scope>NUCLEOTIDE SEQUENCE [LARGE SCALE GENOMIC DNA]</scope>
    <source>
        <strain evidence="2">cv. O-4</strain>
    </source>
</reference>
<comment type="caution">
    <text evidence="1">The sequence shown here is derived from an EMBL/GenBank/DDBJ whole genome shotgun (WGS) entry which is preliminary data.</text>
</comment>
<dbReference type="Proteomes" id="UP000187203">
    <property type="component" value="Unassembled WGS sequence"/>
</dbReference>
<evidence type="ECO:0000313" key="2">
    <source>
        <dbReference type="Proteomes" id="UP000187203"/>
    </source>
</evidence>
<dbReference type="OrthoDB" id="1931061at2759"/>
<proteinExistence type="predicted"/>
<protein>
    <submittedName>
        <fullName evidence="1">Nucleic acid-binding protein</fullName>
    </submittedName>
</protein>
<dbReference type="EMBL" id="AWUE01012493">
    <property type="protein sequence ID" value="OMP09052.1"/>
    <property type="molecule type" value="Genomic_DNA"/>
</dbReference>